<name>A0A524RNR7_9CHRO</name>
<protein>
    <submittedName>
        <fullName evidence="4">TIGR01777 family protein</fullName>
    </submittedName>
</protein>
<dbReference type="InterPro" id="IPR013549">
    <property type="entry name" value="DUF1731"/>
</dbReference>
<dbReference type="InterPro" id="IPR010099">
    <property type="entry name" value="SDR39U1"/>
</dbReference>
<dbReference type="CDD" id="cd05242">
    <property type="entry name" value="SDR_a8"/>
    <property type="match status" value="1"/>
</dbReference>
<evidence type="ECO:0000313" key="4">
    <source>
        <dbReference type="EMBL" id="TGG92694.1"/>
    </source>
</evidence>
<gene>
    <name evidence="4" type="ORF">ERJ67_05520</name>
</gene>
<reference evidence="4 5" key="1">
    <citation type="journal article" date="2019" name="mSystems">
        <title>Life at home and on the roam: Genomic adaptions reflect the dual lifestyle of an intracellular, facultative symbiont.</title>
        <authorList>
            <person name="Burgsdorf I."/>
        </authorList>
    </citation>
    <scope>NUCLEOTIDE SEQUENCE [LARGE SCALE GENOMIC DNA]</scope>
    <source>
        <strain evidence="4">277cV</strain>
    </source>
</reference>
<proteinExistence type="inferred from homology"/>
<evidence type="ECO:0000259" key="3">
    <source>
        <dbReference type="Pfam" id="PF08338"/>
    </source>
</evidence>
<dbReference type="Gene3D" id="3.40.50.720">
    <property type="entry name" value="NAD(P)-binding Rossmann-like Domain"/>
    <property type="match status" value="1"/>
</dbReference>
<dbReference type="Pfam" id="PF08338">
    <property type="entry name" value="DUF1731"/>
    <property type="match status" value="1"/>
</dbReference>
<evidence type="ECO:0000313" key="5">
    <source>
        <dbReference type="Proteomes" id="UP000317990"/>
    </source>
</evidence>
<organism evidence="4 5">
    <name type="scientific">Aphanocapsa feldmannii 277cV</name>
    <dbReference type="NCBI Taxonomy" id="2507553"/>
    <lineage>
        <taxon>Bacteria</taxon>
        <taxon>Bacillati</taxon>
        <taxon>Cyanobacteriota</taxon>
        <taxon>Cyanophyceae</taxon>
        <taxon>Oscillatoriophycideae</taxon>
        <taxon>Chroococcales</taxon>
        <taxon>Microcystaceae</taxon>
        <taxon>Aphanocapsa</taxon>
    </lineage>
</organism>
<dbReference type="SUPFAM" id="SSF51735">
    <property type="entry name" value="NAD(P)-binding Rossmann-fold domains"/>
    <property type="match status" value="1"/>
</dbReference>
<accession>A0A524RNR7</accession>
<dbReference type="InterPro" id="IPR001509">
    <property type="entry name" value="Epimerase_deHydtase"/>
</dbReference>
<sequence length="302" mass="32371">MRLLLTGATGFVGRELVPSLEVAGHDLVLVSRDGKRAQRMAPRADVVEADPSQPGPWQELTGRVEGVINLAGEAIAEKRWTPAQLLQLRNSRIDTTRHLVEALEAAARKPAVFISGSAIGYYGSSSSTCFDEQSPPGEDVLGQLCRDWEAAALPAERFTRLVRLRLGIVLGPDGGALGRMIPMFRLGLGGPIGSGQQWMSWIHRTDLCRLIVTALEDGAYEGVYNAVAPNPVSMATMATALGKAMGRPSLLPLPAPVLQMLLGDGAKVVLEGQQVMPRHLNQQGFAFRYPQLDAALAAVLHG</sequence>
<dbReference type="PANTHER" id="PTHR11092:SF0">
    <property type="entry name" value="EPIMERASE FAMILY PROTEIN SDR39U1"/>
    <property type="match status" value="1"/>
</dbReference>
<dbReference type="PANTHER" id="PTHR11092">
    <property type="entry name" value="SUGAR NUCLEOTIDE EPIMERASE RELATED"/>
    <property type="match status" value="1"/>
</dbReference>
<feature type="domain" description="NAD-dependent epimerase/dehydratase" evidence="2">
    <location>
        <begin position="4"/>
        <end position="225"/>
    </location>
</feature>
<dbReference type="AlphaFoldDB" id="A0A524RNR7"/>
<evidence type="ECO:0000256" key="1">
    <source>
        <dbReference type="ARBA" id="ARBA00009353"/>
    </source>
</evidence>
<dbReference type="InterPro" id="IPR036291">
    <property type="entry name" value="NAD(P)-bd_dom_sf"/>
</dbReference>
<dbReference type="Pfam" id="PF01370">
    <property type="entry name" value="Epimerase"/>
    <property type="match status" value="1"/>
</dbReference>
<comment type="caution">
    <text evidence="4">The sequence shown here is derived from an EMBL/GenBank/DDBJ whole genome shotgun (WGS) entry which is preliminary data.</text>
</comment>
<dbReference type="Proteomes" id="UP000317990">
    <property type="component" value="Unassembled WGS sequence"/>
</dbReference>
<feature type="domain" description="DUF1731" evidence="3">
    <location>
        <begin position="253"/>
        <end position="298"/>
    </location>
</feature>
<dbReference type="NCBIfam" id="TIGR01777">
    <property type="entry name" value="yfcH"/>
    <property type="match status" value="1"/>
</dbReference>
<evidence type="ECO:0000259" key="2">
    <source>
        <dbReference type="Pfam" id="PF01370"/>
    </source>
</evidence>
<comment type="similarity">
    <text evidence="1">Belongs to the NAD(P)-dependent epimerase/dehydratase family. SDR39U1 subfamily.</text>
</comment>
<dbReference type="EMBL" id="SRMO01000059">
    <property type="protein sequence ID" value="TGG92694.1"/>
    <property type="molecule type" value="Genomic_DNA"/>
</dbReference>